<dbReference type="AlphaFoldDB" id="A0A9P6CKB2"/>
<keyword evidence="5 12" id="KW-0547">Nucleotide-binding</keyword>
<dbReference type="InterPro" id="IPR041872">
    <property type="entry name" value="Anticodon_Met"/>
</dbReference>
<keyword evidence="4 12" id="KW-0436">Ligase</keyword>
<evidence type="ECO:0000256" key="7">
    <source>
        <dbReference type="ARBA" id="ARBA00022917"/>
    </source>
</evidence>
<dbReference type="PANTHER" id="PTHR43326:SF1">
    <property type="entry name" value="METHIONINE--TRNA LIGASE, MITOCHONDRIAL"/>
    <property type="match status" value="1"/>
</dbReference>
<evidence type="ECO:0000313" key="15">
    <source>
        <dbReference type="EMBL" id="KAF9463674.1"/>
    </source>
</evidence>
<dbReference type="InterPro" id="IPR015413">
    <property type="entry name" value="Methionyl/Leucyl_tRNA_Synth"/>
</dbReference>
<dbReference type="GO" id="GO:0004825">
    <property type="term" value="F:methionine-tRNA ligase activity"/>
    <property type="evidence" value="ECO:0007669"/>
    <property type="project" value="UniProtKB-EC"/>
</dbReference>
<evidence type="ECO:0000259" key="14">
    <source>
        <dbReference type="Pfam" id="PF19303"/>
    </source>
</evidence>
<dbReference type="InterPro" id="IPR001412">
    <property type="entry name" value="aa-tRNA-synth_I_CS"/>
</dbReference>
<dbReference type="SUPFAM" id="SSF52374">
    <property type="entry name" value="Nucleotidylyl transferase"/>
    <property type="match status" value="1"/>
</dbReference>
<dbReference type="Proteomes" id="UP000807353">
    <property type="component" value="Unassembled WGS sequence"/>
</dbReference>
<evidence type="ECO:0000256" key="2">
    <source>
        <dbReference type="ARBA" id="ARBA00005594"/>
    </source>
</evidence>
<evidence type="ECO:0000256" key="11">
    <source>
        <dbReference type="ARBA" id="ARBA00068817"/>
    </source>
</evidence>
<comment type="catalytic activity">
    <reaction evidence="10">
        <text>tRNA(Met) + L-methionine + ATP = L-methionyl-tRNA(Met) + AMP + diphosphate</text>
        <dbReference type="Rhea" id="RHEA:13481"/>
        <dbReference type="Rhea" id="RHEA-COMP:9667"/>
        <dbReference type="Rhea" id="RHEA-COMP:9698"/>
        <dbReference type="ChEBI" id="CHEBI:30616"/>
        <dbReference type="ChEBI" id="CHEBI:33019"/>
        <dbReference type="ChEBI" id="CHEBI:57844"/>
        <dbReference type="ChEBI" id="CHEBI:78442"/>
        <dbReference type="ChEBI" id="CHEBI:78530"/>
        <dbReference type="ChEBI" id="CHEBI:456215"/>
        <dbReference type="EC" id="6.1.1.10"/>
    </reaction>
</comment>
<dbReference type="Pfam" id="PF09334">
    <property type="entry name" value="tRNA-synt_1g"/>
    <property type="match status" value="1"/>
</dbReference>
<dbReference type="PROSITE" id="PS00178">
    <property type="entry name" value="AA_TRNA_LIGASE_I"/>
    <property type="match status" value="1"/>
</dbReference>
<dbReference type="InterPro" id="IPR009080">
    <property type="entry name" value="tRNAsynth_Ia_anticodon-bd"/>
</dbReference>
<dbReference type="SUPFAM" id="SSF47323">
    <property type="entry name" value="Anticodon-binding domain of a subclass of class I aminoacyl-tRNA synthetases"/>
    <property type="match status" value="1"/>
</dbReference>
<accession>A0A9P6CKB2</accession>
<dbReference type="EMBL" id="MU150260">
    <property type="protein sequence ID" value="KAF9463674.1"/>
    <property type="molecule type" value="Genomic_DNA"/>
</dbReference>
<evidence type="ECO:0000256" key="8">
    <source>
        <dbReference type="ARBA" id="ARBA00023146"/>
    </source>
</evidence>
<dbReference type="PRINTS" id="PR01041">
    <property type="entry name" value="TRNASYNTHMET"/>
</dbReference>
<dbReference type="InterPro" id="IPR014729">
    <property type="entry name" value="Rossmann-like_a/b/a_fold"/>
</dbReference>
<dbReference type="NCBIfam" id="TIGR00398">
    <property type="entry name" value="metG"/>
    <property type="match status" value="1"/>
</dbReference>
<reference evidence="15" key="1">
    <citation type="submission" date="2020-11" db="EMBL/GenBank/DDBJ databases">
        <authorList>
            <consortium name="DOE Joint Genome Institute"/>
            <person name="Ahrendt S."/>
            <person name="Riley R."/>
            <person name="Andreopoulos W."/>
            <person name="Labutti K."/>
            <person name="Pangilinan J."/>
            <person name="Ruiz-Duenas F.J."/>
            <person name="Barrasa J.M."/>
            <person name="Sanchez-Garcia M."/>
            <person name="Camarero S."/>
            <person name="Miyauchi S."/>
            <person name="Serrano A."/>
            <person name="Linde D."/>
            <person name="Babiker R."/>
            <person name="Drula E."/>
            <person name="Ayuso-Fernandez I."/>
            <person name="Pacheco R."/>
            <person name="Padilla G."/>
            <person name="Ferreira P."/>
            <person name="Barriuso J."/>
            <person name="Kellner H."/>
            <person name="Castanera R."/>
            <person name="Alfaro M."/>
            <person name="Ramirez L."/>
            <person name="Pisabarro A.G."/>
            <person name="Kuo A."/>
            <person name="Tritt A."/>
            <person name="Lipzen A."/>
            <person name="He G."/>
            <person name="Yan M."/>
            <person name="Ng V."/>
            <person name="Cullen D."/>
            <person name="Martin F."/>
            <person name="Rosso M.-N."/>
            <person name="Henrissat B."/>
            <person name="Hibbett D."/>
            <person name="Martinez A.T."/>
            <person name="Grigoriev I.V."/>
        </authorList>
    </citation>
    <scope>NUCLEOTIDE SEQUENCE</scope>
    <source>
        <strain evidence="15">CBS 247.69</strain>
    </source>
</reference>
<comment type="caution">
    <text evidence="15">The sequence shown here is derived from an EMBL/GenBank/DDBJ whole genome shotgun (WGS) entry which is preliminary data.</text>
</comment>
<dbReference type="GO" id="GO:0005524">
    <property type="term" value="F:ATP binding"/>
    <property type="evidence" value="ECO:0007669"/>
    <property type="project" value="UniProtKB-KW"/>
</dbReference>
<dbReference type="OrthoDB" id="24670at2759"/>
<dbReference type="InterPro" id="IPR023457">
    <property type="entry name" value="Met-tRNA_synth_2"/>
</dbReference>
<feature type="domain" description="Methionyl/Leucyl tRNA synthetase" evidence="13">
    <location>
        <begin position="29"/>
        <end position="396"/>
    </location>
</feature>
<dbReference type="InterPro" id="IPR014758">
    <property type="entry name" value="Met-tRNA_synth"/>
</dbReference>
<dbReference type="GO" id="GO:0005739">
    <property type="term" value="C:mitochondrion"/>
    <property type="evidence" value="ECO:0007669"/>
    <property type="project" value="UniProtKB-ARBA"/>
</dbReference>
<keyword evidence="6 12" id="KW-0067">ATP-binding</keyword>
<evidence type="ECO:0000313" key="16">
    <source>
        <dbReference type="Proteomes" id="UP000807353"/>
    </source>
</evidence>
<evidence type="ECO:0000256" key="9">
    <source>
        <dbReference type="ARBA" id="ARBA00030904"/>
    </source>
</evidence>
<feature type="domain" description="Methionyl-tRNA synthetase anticodon-binding" evidence="14">
    <location>
        <begin position="424"/>
        <end position="523"/>
    </location>
</feature>
<keyword evidence="8 12" id="KW-0030">Aminoacyl-tRNA synthetase</keyword>
<evidence type="ECO:0000256" key="3">
    <source>
        <dbReference type="ARBA" id="ARBA00012838"/>
    </source>
</evidence>
<organism evidence="15 16">
    <name type="scientific">Collybia nuda</name>
    <dbReference type="NCBI Taxonomy" id="64659"/>
    <lineage>
        <taxon>Eukaryota</taxon>
        <taxon>Fungi</taxon>
        <taxon>Dikarya</taxon>
        <taxon>Basidiomycota</taxon>
        <taxon>Agaricomycotina</taxon>
        <taxon>Agaricomycetes</taxon>
        <taxon>Agaricomycetidae</taxon>
        <taxon>Agaricales</taxon>
        <taxon>Tricholomatineae</taxon>
        <taxon>Clitocybaceae</taxon>
        <taxon>Collybia</taxon>
    </lineage>
</organism>
<dbReference type="Gene3D" id="3.40.50.620">
    <property type="entry name" value="HUPs"/>
    <property type="match status" value="1"/>
</dbReference>
<protein>
    <recommendedName>
        <fullName evidence="11">Probable methionine--tRNA ligase, mitochondrial</fullName>
        <ecNumber evidence="3">6.1.1.10</ecNumber>
    </recommendedName>
    <alternativeName>
        <fullName evidence="9">Methionyl-tRNA synthetase</fullName>
    </alternativeName>
</protein>
<dbReference type="Gene3D" id="2.170.220.10">
    <property type="match status" value="1"/>
</dbReference>
<evidence type="ECO:0000256" key="1">
    <source>
        <dbReference type="ARBA" id="ARBA00004496"/>
    </source>
</evidence>
<sequence>MLLRRLPRHLPQFKTTGVLKCRHNSTKSYYITTPIFYPNAVPHIGHLYSLVVGDVFARYQRLLDPNRPVKYLAGTDEHGLKIQKAAQTKGLPPDVFCDELSDQFRRLSDKAQISHTRFMRTTERTHYEAVEYIWRALDAKGLIYKGDYSGWYSITDECFYTSAQVTPSTCPSTGNSTTISIETGAVVEWHNEQNYMFKLSQFQESLLAHYTSNPRSIFPEQHHTHIVQILSAPLEDLSISRPRARLSWGVQVPDDPEHTIYVWFDALIVYLSGMGYPWKGTGAQEGWPVDLQIIGKDILRFHSIYLPAILQALGLPLQKQLLAHAHWTTEQKKMSKSLGNVADPFEAIEEFGIDIVRYYLARIGGRFRDDVDWSREQLDKHNKELQSLLGNFFLRVTSKTIHTRMASAPPISIQEVYSEASSPNRALIDAQRALPENVRVSMDSMEVSDALGSIIDLLRLANKTITDTAPWKPDTTPAEAYAAHVVSVETLRVVGICLQPFVPKVAGKLLDALEIPVKERAWEFAGREGRSVKAVGVRLFQ</sequence>
<dbReference type="InterPro" id="IPR033911">
    <property type="entry name" value="MetRS_core"/>
</dbReference>
<dbReference type="GO" id="GO:0006431">
    <property type="term" value="P:methionyl-tRNA aminoacylation"/>
    <property type="evidence" value="ECO:0007669"/>
    <property type="project" value="InterPro"/>
</dbReference>
<keyword evidence="7 12" id="KW-0648">Protein biosynthesis</keyword>
<dbReference type="EC" id="6.1.1.10" evidence="3"/>
<dbReference type="CDD" id="cd00814">
    <property type="entry name" value="MetRS_core"/>
    <property type="match status" value="1"/>
</dbReference>
<dbReference type="FunFam" id="2.170.220.10:FF:000001">
    <property type="entry name" value="methionine--tRNA ligase, mitochondrial"/>
    <property type="match status" value="1"/>
</dbReference>
<keyword evidence="16" id="KW-1185">Reference proteome</keyword>
<dbReference type="PANTHER" id="PTHR43326">
    <property type="entry name" value="METHIONYL-TRNA SYNTHETASE"/>
    <property type="match status" value="1"/>
</dbReference>
<comment type="similarity">
    <text evidence="2 12">Belongs to the class-I aminoacyl-tRNA synthetase family.</text>
</comment>
<proteinExistence type="inferred from homology"/>
<evidence type="ECO:0000256" key="4">
    <source>
        <dbReference type="ARBA" id="ARBA00022598"/>
    </source>
</evidence>
<gene>
    <name evidence="15" type="ORF">BDZ94DRAFT_1282395</name>
</gene>
<comment type="subcellular location">
    <subcellularLocation>
        <location evidence="1">Cytoplasm</location>
    </subcellularLocation>
</comment>
<evidence type="ECO:0000256" key="10">
    <source>
        <dbReference type="ARBA" id="ARBA00047364"/>
    </source>
</evidence>
<evidence type="ECO:0000256" key="6">
    <source>
        <dbReference type="ARBA" id="ARBA00022840"/>
    </source>
</evidence>
<name>A0A9P6CKB2_9AGAR</name>
<dbReference type="Pfam" id="PF19303">
    <property type="entry name" value="Anticodon_3"/>
    <property type="match status" value="1"/>
</dbReference>
<evidence type="ECO:0000256" key="5">
    <source>
        <dbReference type="ARBA" id="ARBA00022741"/>
    </source>
</evidence>
<dbReference type="Gene3D" id="1.10.730.10">
    <property type="entry name" value="Isoleucyl-tRNA Synthetase, Domain 1"/>
    <property type="match status" value="1"/>
</dbReference>
<evidence type="ECO:0000256" key="12">
    <source>
        <dbReference type="RuleBase" id="RU363039"/>
    </source>
</evidence>
<evidence type="ECO:0000259" key="13">
    <source>
        <dbReference type="Pfam" id="PF09334"/>
    </source>
</evidence>